<reference evidence="4 5" key="1">
    <citation type="submission" date="2020-02" db="EMBL/GenBank/DDBJ databases">
        <title>Rhodobacter translucens sp. nov., a novel bacterium isolated from activated sludge.</title>
        <authorList>
            <person name="Liu J."/>
        </authorList>
    </citation>
    <scope>NUCLEOTIDE SEQUENCE [LARGE SCALE GENOMIC DNA]</scope>
    <source>
        <strain evidence="4 5">HX-7-19</strain>
    </source>
</reference>
<accession>A0A6M1U532</accession>
<evidence type="ECO:0008006" key="6">
    <source>
        <dbReference type="Google" id="ProtNLM"/>
    </source>
</evidence>
<dbReference type="EMBL" id="JAALFE010000009">
    <property type="protein sequence ID" value="NGQ91375.1"/>
    <property type="molecule type" value="Genomic_DNA"/>
</dbReference>
<evidence type="ECO:0000259" key="3">
    <source>
        <dbReference type="Pfam" id="PF13203"/>
    </source>
</evidence>
<dbReference type="PANTHER" id="PTHR38730:SF1">
    <property type="entry name" value="SLL7028 PROTEIN"/>
    <property type="match status" value="1"/>
</dbReference>
<evidence type="ECO:0000259" key="2">
    <source>
        <dbReference type="Pfam" id="PF09967"/>
    </source>
</evidence>
<sequence length="416" mass="44575">MTRHSARATTALRALNEQDPAMAALALWCDHRDRDHGPAAETTGQTIHYGPEFATLPRHEQMGLAAHHILHVALRHSPRLANLALRMGDRFDPRLWQIAADAIVNETLLVAGYAIPRPALTLTGLLASALDTAAAPRQALADWDVDRLYHRLRDTSQGAGGDAQSRALAHATAQGFQPDVKPDAGPADSAETRTDADWHRHLSRALEAGRLAGRGIGAANLRLADIPSPETPWEVILRRLLTRATLDRPTPTHRRPARPFIAAMAESLATGTPEPAFQPGLARHAPAPRVVIALDTSSSLTDDALALLMAEVAAIARRSGAETHLIPFDDAPAPPVRLHPATAMAQLRALDAPRGGGTAFAPAFAQAAALGPSLLIVLTDLEAPLPPRPRFPVIWAVPDARHAPRPDWGTLLDLSR</sequence>
<name>A0A6M1U532_9RHOB</name>
<feature type="region of interest" description="Disordered" evidence="1">
    <location>
        <begin position="156"/>
        <end position="194"/>
    </location>
</feature>
<comment type="caution">
    <text evidence="4">The sequence shown here is derived from an EMBL/GenBank/DDBJ whole genome shotgun (WGS) entry which is preliminary data.</text>
</comment>
<feature type="domain" description="Putative metallopeptidase" evidence="3">
    <location>
        <begin position="4"/>
        <end position="281"/>
    </location>
</feature>
<dbReference type="PANTHER" id="PTHR38730">
    <property type="entry name" value="SLL7028 PROTEIN"/>
    <property type="match status" value="1"/>
</dbReference>
<dbReference type="InterPro" id="IPR018698">
    <property type="entry name" value="VWA-like_dom"/>
</dbReference>
<evidence type="ECO:0000313" key="5">
    <source>
        <dbReference type="Proteomes" id="UP000474758"/>
    </source>
</evidence>
<dbReference type="Pfam" id="PF09967">
    <property type="entry name" value="DUF2201"/>
    <property type="match status" value="1"/>
</dbReference>
<dbReference type="Pfam" id="PF13203">
    <property type="entry name" value="DUF2201_N"/>
    <property type="match status" value="1"/>
</dbReference>
<keyword evidence="5" id="KW-1185">Reference proteome</keyword>
<dbReference type="Proteomes" id="UP000474758">
    <property type="component" value="Unassembled WGS sequence"/>
</dbReference>
<dbReference type="SUPFAM" id="SSF53300">
    <property type="entry name" value="vWA-like"/>
    <property type="match status" value="1"/>
</dbReference>
<dbReference type="AlphaFoldDB" id="A0A6M1U532"/>
<dbReference type="InterPro" id="IPR025154">
    <property type="entry name" value="Put_metallopeptidase_dom"/>
</dbReference>
<dbReference type="RefSeq" id="WP_165049848.1">
    <property type="nucleotide sequence ID" value="NZ_JAALFE010000009.1"/>
</dbReference>
<dbReference type="InterPro" id="IPR036465">
    <property type="entry name" value="vWFA_dom_sf"/>
</dbReference>
<feature type="domain" description="VWA-like" evidence="2">
    <location>
        <begin position="290"/>
        <end position="414"/>
    </location>
</feature>
<organism evidence="4 5">
    <name type="scientific">Paragemmobacter kunshanensis</name>
    <dbReference type="NCBI Taxonomy" id="2583234"/>
    <lineage>
        <taxon>Bacteria</taxon>
        <taxon>Pseudomonadati</taxon>
        <taxon>Pseudomonadota</taxon>
        <taxon>Alphaproteobacteria</taxon>
        <taxon>Rhodobacterales</taxon>
        <taxon>Paracoccaceae</taxon>
        <taxon>Paragemmobacter</taxon>
    </lineage>
</organism>
<proteinExistence type="predicted"/>
<protein>
    <recommendedName>
        <fullName evidence="6">Metal-dependent peptidase</fullName>
    </recommendedName>
</protein>
<gene>
    <name evidence="4" type="ORF">G5V65_10745</name>
</gene>
<evidence type="ECO:0000313" key="4">
    <source>
        <dbReference type="EMBL" id="NGQ91375.1"/>
    </source>
</evidence>
<evidence type="ECO:0000256" key="1">
    <source>
        <dbReference type="SAM" id="MobiDB-lite"/>
    </source>
</evidence>